<gene>
    <name evidence="6" type="ORF">C8F04DRAFT_1295646</name>
</gene>
<evidence type="ECO:0000313" key="6">
    <source>
        <dbReference type="EMBL" id="KAJ7027038.1"/>
    </source>
</evidence>
<dbReference type="Pfam" id="PF24883">
    <property type="entry name" value="NPHP3_N"/>
    <property type="match status" value="1"/>
</dbReference>
<sequence>MAEVLGIVEAGLSLLSTALKVKQVIQDAHKAPQEQQKLLAEMEDLKLLLDELRRHIIANPSAGVLRQMAGPLTNLCKDVQDLTERLQPWKGSIGKLKKRVAWPMSNKKKTDEDVKKLEQFKSLINSWLILDFWYAAKRSAIIEWLSPINFFVRQQDISKNRQLGTGEWLLSDPKFKQWKSSTGGILWCSGIPGAGKTVLASLVVDHLSGLQSKDIGVACIYFNHKETQVQTPDNLLAGLWRQLIPNQPLGPVHELHQKHAEKKTRPSYKDIQKLLSLALLRFTQVYVILDGVDEYPENQWALLAQDLRDLGRLNLLILSRPHISPSQLFSNPVTLEICATQRDIEAYVEAQIQLCSRLSQHVNKEMGLKEQICSKISNTVDGMFLLAKLHIDSLHTATNIKEVRQALQDLPTGLHHMYKNILDRINTLPQNQQELAQSALMWVVNAKRPLTSVELCEALAIEPGTKKLNKDNITDIAIVLSVCAGLVIVEEHSSLVRLVHFTTQKYLDEIQTKELTNPHIKITQSLLTYMQFEQFSHKEAILRDKRPPLLQYCQYCLVHAQQCEEQLRDTILEFLKEAKTYREQWYRYPLECQSLPWTFSWWPNSPSSLWIAALVNMVKTASYLLEYAGENADTEVLAVAAYYGHGDICQLLLDKDVDVNADGGSFVNAVQAAVYGGHPEIVQILLNKGADVHAQGGEYENALQAAAVKGHSEIVHILLDKGADVNAQGGRYGHALQAAANGGHLEIVQLFLDKGADVDAHGGYFGHALQAAARGGHFKILQILLAKGADVNAQGGEYGTALQAAAEGGHLEIVQIFLDKGADVNAQGGEYGNALQAATSEGHLEIVQILLDKGADVHAYGGHFGNVLQAAVYRGHPKIVQILLDKGADMNAQPQGGPFGNALQEAVYGGHPEIVQILLDKGAEVNAQGGYFGSSLHAAAYTGHPEIVQILLDEGADVNAQGGEYENALQAAAVKGHSEIVQILLDKGADVHAHGGFFGNALQAAAWGGHSEIVQILLDKGADMNAQPQGRPFGNALQEAAYQGHLDIVQILLDKGADVHAQGGEFGNALQAATEGGHSNIVQILLDKGAEVDPLDGNKLHAAT</sequence>
<dbReference type="InterPro" id="IPR056884">
    <property type="entry name" value="NPHP3-like_N"/>
</dbReference>
<dbReference type="InterPro" id="IPR027417">
    <property type="entry name" value="P-loop_NTPase"/>
</dbReference>
<dbReference type="Pfam" id="PF13637">
    <property type="entry name" value="Ank_4"/>
    <property type="match status" value="1"/>
</dbReference>
<dbReference type="PRINTS" id="PR01415">
    <property type="entry name" value="ANKYRIN"/>
</dbReference>
<feature type="repeat" description="ANK" evidence="3">
    <location>
        <begin position="698"/>
        <end position="730"/>
    </location>
</feature>
<dbReference type="Pfam" id="PF12796">
    <property type="entry name" value="Ank_2"/>
    <property type="match status" value="4"/>
</dbReference>
<dbReference type="AlphaFoldDB" id="A0AAD6WTX8"/>
<feature type="repeat" description="ANK" evidence="3">
    <location>
        <begin position="735"/>
        <end position="763"/>
    </location>
</feature>
<dbReference type="PROSITE" id="PS50088">
    <property type="entry name" value="ANK_REPEAT"/>
    <property type="match status" value="13"/>
</dbReference>
<dbReference type="SMART" id="SM00248">
    <property type="entry name" value="ANK"/>
    <property type="match status" value="14"/>
</dbReference>
<dbReference type="InterPro" id="IPR002110">
    <property type="entry name" value="Ankyrin_rpt"/>
</dbReference>
<evidence type="ECO:0000256" key="1">
    <source>
        <dbReference type="ARBA" id="ARBA00022737"/>
    </source>
</evidence>
<dbReference type="Gene3D" id="1.25.40.20">
    <property type="entry name" value="Ankyrin repeat-containing domain"/>
    <property type="match status" value="2"/>
</dbReference>
<organism evidence="6 7">
    <name type="scientific">Mycena alexandri</name>
    <dbReference type="NCBI Taxonomy" id="1745969"/>
    <lineage>
        <taxon>Eukaryota</taxon>
        <taxon>Fungi</taxon>
        <taxon>Dikarya</taxon>
        <taxon>Basidiomycota</taxon>
        <taxon>Agaricomycotina</taxon>
        <taxon>Agaricomycetes</taxon>
        <taxon>Agaricomycetidae</taxon>
        <taxon>Agaricales</taxon>
        <taxon>Marasmiineae</taxon>
        <taxon>Mycenaceae</taxon>
        <taxon>Mycena</taxon>
    </lineage>
</organism>
<reference evidence="6" key="1">
    <citation type="submission" date="2023-03" db="EMBL/GenBank/DDBJ databases">
        <title>Massive genome expansion in bonnet fungi (Mycena s.s.) driven by repeated elements and novel gene families across ecological guilds.</title>
        <authorList>
            <consortium name="Lawrence Berkeley National Laboratory"/>
            <person name="Harder C.B."/>
            <person name="Miyauchi S."/>
            <person name="Viragh M."/>
            <person name="Kuo A."/>
            <person name="Thoen E."/>
            <person name="Andreopoulos B."/>
            <person name="Lu D."/>
            <person name="Skrede I."/>
            <person name="Drula E."/>
            <person name="Henrissat B."/>
            <person name="Morin E."/>
            <person name="Kohler A."/>
            <person name="Barry K."/>
            <person name="LaButti K."/>
            <person name="Morin E."/>
            <person name="Salamov A."/>
            <person name="Lipzen A."/>
            <person name="Mereny Z."/>
            <person name="Hegedus B."/>
            <person name="Baldrian P."/>
            <person name="Stursova M."/>
            <person name="Weitz H."/>
            <person name="Taylor A."/>
            <person name="Grigoriev I.V."/>
            <person name="Nagy L.G."/>
            <person name="Martin F."/>
            <person name="Kauserud H."/>
        </authorList>
    </citation>
    <scope>NUCLEOTIDE SEQUENCE</scope>
    <source>
        <strain evidence="6">CBHHK200</strain>
    </source>
</reference>
<dbReference type="InterPro" id="IPR054471">
    <property type="entry name" value="GPIID_WHD"/>
</dbReference>
<dbReference type="SUPFAM" id="SSF48403">
    <property type="entry name" value="Ankyrin repeat"/>
    <property type="match status" value="2"/>
</dbReference>
<evidence type="ECO:0000256" key="2">
    <source>
        <dbReference type="ARBA" id="ARBA00023043"/>
    </source>
</evidence>
<evidence type="ECO:0000259" key="5">
    <source>
        <dbReference type="Pfam" id="PF24883"/>
    </source>
</evidence>
<feature type="repeat" description="ANK" evidence="3">
    <location>
        <begin position="964"/>
        <end position="996"/>
    </location>
</feature>
<feature type="repeat" description="ANK" evidence="3">
    <location>
        <begin position="1000"/>
        <end position="1029"/>
    </location>
</feature>
<comment type="caution">
    <text evidence="6">The sequence shown here is derived from an EMBL/GenBank/DDBJ whole genome shotgun (WGS) entry which is preliminary data.</text>
</comment>
<feature type="repeat" description="ANK" evidence="3">
    <location>
        <begin position="901"/>
        <end position="930"/>
    </location>
</feature>
<keyword evidence="2 3" id="KW-0040">ANK repeat</keyword>
<feature type="domain" description="Nephrocystin 3-like N-terminal" evidence="5">
    <location>
        <begin position="164"/>
        <end position="320"/>
    </location>
</feature>
<feature type="repeat" description="ANK" evidence="3">
    <location>
        <begin position="830"/>
        <end position="862"/>
    </location>
</feature>
<dbReference type="Proteomes" id="UP001218188">
    <property type="component" value="Unassembled WGS sequence"/>
</dbReference>
<dbReference type="InterPro" id="IPR036770">
    <property type="entry name" value="Ankyrin_rpt-contain_sf"/>
</dbReference>
<keyword evidence="1" id="KW-0677">Repeat</keyword>
<feature type="repeat" description="ANK" evidence="3">
    <location>
        <begin position="868"/>
        <end position="895"/>
    </location>
</feature>
<protein>
    <submittedName>
        <fullName evidence="6">Ankyrin repeat domain-containing protein</fullName>
    </submittedName>
</protein>
<feature type="repeat" description="ANK" evidence="3">
    <location>
        <begin position="797"/>
        <end position="829"/>
    </location>
</feature>
<accession>A0AAD6WTX8</accession>
<dbReference type="PANTHER" id="PTHR24198:SF165">
    <property type="entry name" value="ANKYRIN REPEAT-CONTAINING PROTEIN-RELATED"/>
    <property type="match status" value="1"/>
</dbReference>
<name>A0AAD6WTX8_9AGAR</name>
<feature type="repeat" description="ANK" evidence="3">
    <location>
        <begin position="934"/>
        <end position="963"/>
    </location>
</feature>
<dbReference type="EMBL" id="JARJCM010000130">
    <property type="protein sequence ID" value="KAJ7027038.1"/>
    <property type="molecule type" value="Genomic_DNA"/>
</dbReference>
<feature type="repeat" description="ANK" evidence="3">
    <location>
        <begin position="1035"/>
        <end position="1064"/>
    </location>
</feature>
<dbReference type="SUPFAM" id="SSF52540">
    <property type="entry name" value="P-loop containing nucleoside triphosphate hydrolases"/>
    <property type="match status" value="1"/>
</dbReference>
<evidence type="ECO:0000256" key="3">
    <source>
        <dbReference type="PROSITE-ProRule" id="PRU00023"/>
    </source>
</evidence>
<feature type="repeat" description="ANK" evidence="3">
    <location>
        <begin position="1065"/>
        <end position="1097"/>
    </location>
</feature>
<evidence type="ECO:0000259" key="4">
    <source>
        <dbReference type="Pfam" id="PF22939"/>
    </source>
</evidence>
<feature type="domain" description="GPI inositol-deacylase winged helix" evidence="4">
    <location>
        <begin position="432"/>
        <end position="507"/>
    </location>
</feature>
<keyword evidence="7" id="KW-1185">Reference proteome</keyword>
<evidence type="ECO:0000313" key="7">
    <source>
        <dbReference type="Proteomes" id="UP001218188"/>
    </source>
</evidence>
<feature type="repeat" description="ANK" evidence="3">
    <location>
        <begin position="768"/>
        <end position="796"/>
    </location>
</feature>
<dbReference type="Pfam" id="PF22939">
    <property type="entry name" value="WHD_GPIID"/>
    <property type="match status" value="1"/>
</dbReference>
<proteinExistence type="predicted"/>
<dbReference type="PANTHER" id="PTHR24198">
    <property type="entry name" value="ANKYRIN REPEAT AND PROTEIN KINASE DOMAIN-CONTAINING PROTEIN"/>
    <property type="match status" value="1"/>
</dbReference>
<feature type="repeat" description="ANK" evidence="3">
    <location>
        <begin position="665"/>
        <end position="697"/>
    </location>
</feature>
<dbReference type="PROSITE" id="PS50297">
    <property type="entry name" value="ANK_REP_REGION"/>
    <property type="match status" value="12"/>
</dbReference>
<dbReference type="Gene3D" id="3.40.50.300">
    <property type="entry name" value="P-loop containing nucleotide triphosphate hydrolases"/>
    <property type="match status" value="1"/>
</dbReference>